<proteinExistence type="predicted"/>
<reference evidence="2" key="1">
    <citation type="submission" date="2018-06" db="EMBL/GenBank/DDBJ databases">
        <authorList>
            <person name="Cea G.-C."/>
            <person name="William W."/>
        </authorList>
    </citation>
    <scope>NUCLEOTIDE SEQUENCE [LARGE SCALE GENOMIC DNA]</scope>
    <source>
        <strain evidence="2">DB21MT-2</strain>
    </source>
</reference>
<organism evidence="1 2">
    <name type="scientific">Shewanella benthica</name>
    <dbReference type="NCBI Taxonomy" id="43661"/>
    <lineage>
        <taxon>Bacteria</taxon>
        <taxon>Pseudomonadati</taxon>
        <taxon>Pseudomonadota</taxon>
        <taxon>Gammaproteobacteria</taxon>
        <taxon>Alteromonadales</taxon>
        <taxon>Shewanellaceae</taxon>
        <taxon>Shewanella</taxon>
    </lineage>
</organism>
<dbReference type="KEGG" id="sbk:SHEWBE_0605"/>
<name>A0A330M0A6_9GAMM</name>
<dbReference type="AlphaFoldDB" id="A0A330M0A6"/>
<sequence>MASFLYWVARYILDVAQYDVICETFIKRLESFKRRRKRYMI</sequence>
<dbReference type="Proteomes" id="UP000250123">
    <property type="component" value="Chromosome SHEWBE"/>
</dbReference>
<gene>
    <name evidence="1" type="ORF">SHEWBE_0605</name>
</gene>
<dbReference type="EMBL" id="LS483452">
    <property type="protein sequence ID" value="SQH74590.1"/>
    <property type="molecule type" value="Genomic_DNA"/>
</dbReference>
<protein>
    <submittedName>
        <fullName evidence="1">Uncharacterized protein</fullName>
    </submittedName>
</protein>
<evidence type="ECO:0000313" key="2">
    <source>
        <dbReference type="Proteomes" id="UP000250123"/>
    </source>
</evidence>
<accession>A0A330M0A6</accession>
<evidence type="ECO:0000313" key="1">
    <source>
        <dbReference type="EMBL" id="SQH74590.1"/>
    </source>
</evidence>